<evidence type="ECO:0000256" key="1">
    <source>
        <dbReference type="SAM" id="MobiDB-lite"/>
    </source>
</evidence>
<evidence type="ECO:0000313" key="2">
    <source>
        <dbReference type="EMBL" id="KAG0496779.1"/>
    </source>
</evidence>
<protein>
    <submittedName>
        <fullName evidence="2">Uncharacterized protein</fullName>
    </submittedName>
</protein>
<proteinExistence type="predicted"/>
<sequence length="101" mass="11667">MLPPSEKRLPGNTCPLNDPIPEEFDRMKPNQLLDLRTVHVWPAEKRWDLSIHRSSYNVFKIFLKNQGKATERFEGLVGLEKDVDLPNNIELDLIGREMIAA</sequence>
<dbReference type="OrthoDB" id="670110at2759"/>
<keyword evidence="3" id="KW-1185">Reference proteome</keyword>
<comment type="caution">
    <text evidence="2">The sequence shown here is derived from an EMBL/GenBank/DDBJ whole genome shotgun (WGS) entry which is preliminary data.</text>
</comment>
<feature type="region of interest" description="Disordered" evidence="1">
    <location>
        <begin position="1"/>
        <end position="23"/>
    </location>
</feature>
<organism evidence="2 3">
    <name type="scientific">Vanilla planifolia</name>
    <name type="common">Vanilla</name>
    <dbReference type="NCBI Taxonomy" id="51239"/>
    <lineage>
        <taxon>Eukaryota</taxon>
        <taxon>Viridiplantae</taxon>
        <taxon>Streptophyta</taxon>
        <taxon>Embryophyta</taxon>
        <taxon>Tracheophyta</taxon>
        <taxon>Spermatophyta</taxon>
        <taxon>Magnoliopsida</taxon>
        <taxon>Liliopsida</taxon>
        <taxon>Asparagales</taxon>
        <taxon>Orchidaceae</taxon>
        <taxon>Vanilloideae</taxon>
        <taxon>Vanilleae</taxon>
        <taxon>Vanilla</taxon>
    </lineage>
</organism>
<dbReference type="AlphaFoldDB" id="A0A835VDK7"/>
<gene>
    <name evidence="2" type="ORF">HPP92_001470</name>
</gene>
<reference evidence="2 3" key="1">
    <citation type="journal article" date="2020" name="Nat. Food">
        <title>A phased Vanilla planifolia genome enables genetic improvement of flavour and production.</title>
        <authorList>
            <person name="Hasing T."/>
            <person name="Tang H."/>
            <person name="Brym M."/>
            <person name="Khazi F."/>
            <person name="Huang T."/>
            <person name="Chambers A.H."/>
        </authorList>
    </citation>
    <scope>NUCLEOTIDE SEQUENCE [LARGE SCALE GENOMIC DNA]</scope>
    <source>
        <tissue evidence="2">Leaf</tissue>
    </source>
</reference>
<name>A0A835VDK7_VANPL</name>
<dbReference type="EMBL" id="JADCNL010000001">
    <property type="protein sequence ID" value="KAG0496779.1"/>
    <property type="molecule type" value="Genomic_DNA"/>
</dbReference>
<accession>A0A835VDK7</accession>
<dbReference type="Proteomes" id="UP000636800">
    <property type="component" value="Chromosome 1"/>
</dbReference>
<evidence type="ECO:0000313" key="3">
    <source>
        <dbReference type="Proteomes" id="UP000636800"/>
    </source>
</evidence>